<evidence type="ECO:0000256" key="2">
    <source>
        <dbReference type="ARBA" id="ARBA00022723"/>
    </source>
</evidence>
<reference evidence="6" key="1">
    <citation type="journal article" date="2014" name="Int. J. Syst. Evol. Microbiol.">
        <title>Complete genome sequence of Corynebacterium casei LMG S-19264T (=DSM 44701T), isolated from a smear-ripened cheese.</title>
        <authorList>
            <consortium name="US DOE Joint Genome Institute (JGI-PGF)"/>
            <person name="Walter F."/>
            <person name="Albersmeier A."/>
            <person name="Kalinowski J."/>
            <person name="Ruckert C."/>
        </authorList>
    </citation>
    <scope>NUCLEOTIDE SEQUENCE</scope>
    <source>
        <strain evidence="6">CGMCC 1.3617</strain>
    </source>
</reference>
<sequence>MKRFWLGFCAAIVLLVAAGVVAPFTGVFNVAASVPHSALERWYLTTTMTHSVRSRAAGITVPGNISEEDIRHGFAQYRNSCVYCHGAPGVDATDWAQALQPEPPYLADAVPARQPAELFWIVRNGIKMTAMPAFGHHLNDRDIWGVVGFIRQLPGMSDETYAHLVEEADRAPPTRQPSN</sequence>
<evidence type="ECO:0000259" key="5">
    <source>
        <dbReference type="PROSITE" id="PS51007"/>
    </source>
</evidence>
<accession>A0A917L6Y4</accession>
<evidence type="ECO:0000256" key="4">
    <source>
        <dbReference type="PROSITE-ProRule" id="PRU00433"/>
    </source>
</evidence>
<dbReference type="Pfam" id="PF13442">
    <property type="entry name" value="Cytochrome_CBB3"/>
    <property type="match status" value="1"/>
</dbReference>
<dbReference type="Proteomes" id="UP000661507">
    <property type="component" value="Unassembled WGS sequence"/>
</dbReference>
<keyword evidence="2 4" id="KW-0479">Metal-binding</keyword>
<dbReference type="SUPFAM" id="SSF46626">
    <property type="entry name" value="Cytochrome c"/>
    <property type="match status" value="1"/>
</dbReference>
<protein>
    <recommendedName>
        <fullName evidence="5">Cytochrome c domain-containing protein</fullName>
    </recommendedName>
</protein>
<evidence type="ECO:0000313" key="6">
    <source>
        <dbReference type="EMBL" id="GGJ45373.1"/>
    </source>
</evidence>
<proteinExistence type="predicted"/>
<dbReference type="PROSITE" id="PS51007">
    <property type="entry name" value="CYTC"/>
    <property type="match status" value="1"/>
</dbReference>
<evidence type="ECO:0000256" key="3">
    <source>
        <dbReference type="ARBA" id="ARBA00023004"/>
    </source>
</evidence>
<dbReference type="Gene3D" id="1.10.760.10">
    <property type="entry name" value="Cytochrome c-like domain"/>
    <property type="match status" value="1"/>
</dbReference>
<name>A0A917L6Y4_9PROT</name>
<comment type="caution">
    <text evidence="6">The sequence shown here is derived from an EMBL/GenBank/DDBJ whole genome shotgun (WGS) entry which is preliminary data.</text>
</comment>
<keyword evidence="3 4" id="KW-0408">Iron</keyword>
<reference evidence="6" key="2">
    <citation type="submission" date="2020-09" db="EMBL/GenBank/DDBJ databases">
        <authorList>
            <person name="Sun Q."/>
            <person name="Zhou Y."/>
        </authorList>
    </citation>
    <scope>NUCLEOTIDE SEQUENCE</scope>
    <source>
        <strain evidence="6">CGMCC 1.3617</strain>
    </source>
</reference>
<gene>
    <name evidence="6" type="ORF">GCM10011320_60990</name>
</gene>
<keyword evidence="1 4" id="KW-0349">Heme</keyword>
<dbReference type="AlphaFoldDB" id="A0A917L6Y4"/>
<feature type="domain" description="Cytochrome c" evidence="5">
    <location>
        <begin position="68"/>
        <end position="154"/>
    </location>
</feature>
<keyword evidence="7" id="KW-1185">Reference proteome</keyword>
<dbReference type="GO" id="GO:0020037">
    <property type="term" value="F:heme binding"/>
    <property type="evidence" value="ECO:0007669"/>
    <property type="project" value="InterPro"/>
</dbReference>
<dbReference type="InterPro" id="IPR009056">
    <property type="entry name" value="Cyt_c-like_dom"/>
</dbReference>
<dbReference type="RefSeq" id="WP_188974035.1">
    <property type="nucleotide sequence ID" value="NZ_BMKW01000048.1"/>
</dbReference>
<evidence type="ECO:0000256" key="1">
    <source>
        <dbReference type="ARBA" id="ARBA00022617"/>
    </source>
</evidence>
<dbReference type="EMBL" id="BMKW01000048">
    <property type="protein sequence ID" value="GGJ45373.1"/>
    <property type="molecule type" value="Genomic_DNA"/>
</dbReference>
<evidence type="ECO:0000313" key="7">
    <source>
        <dbReference type="Proteomes" id="UP000661507"/>
    </source>
</evidence>
<dbReference type="GO" id="GO:0046872">
    <property type="term" value="F:metal ion binding"/>
    <property type="evidence" value="ECO:0007669"/>
    <property type="project" value="UniProtKB-KW"/>
</dbReference>
<dbReference type="GO" id="GO:0009055">
    <property type="term" value="F:electron transfer activity"/>
    <property type="evidence" value="ECO:0007669"/>
    <property type="project" value="InterPro"/>
</dbReference>
<dbReference type="InterPro" id="IPR036909">
    <property type="entry name" value="Cyt_c-like_dom_sf"/>
</dbReference>
<organism evidence="6 7">
    <name type="scientific">Neoroseomonas lacus</name>
    <dbReference type="NCBI Taxonomy" id="287609"/>
    <lineage>
        <taxon>Bacteria</taxon>
        <taxon>Pseudomonadati</taxon>
        <taxon>Pseudomonadota</taxon>
        <taxon>Alphaproteobacteria</taxon>
        <taxon>Acetobacterales</taxon>
        <taxon>Acetobacteraceae</taxon>
        <taxon>Neoroseomonas</taxon>
    </lineage>
</organism>